<name>A0A1D6GBC3_MAIZE</name>
<organism evidence="2">
    <name type="scientific">Zea mays</name>
    <name type="common">Maize</name>
    <dbReference type="NCBI Taxonomy" id="4577"/>
    <lineage>
        <taxon>Eukaryota</taxon>
        <taxon>Viridiplantae</taxon>
        <taxon>Streptophyta</taxon>
        <taxon>Embryophyta</taxon>
        <taxon>Tracheophyta</taxon>
        <taxon>Spermatophyta</taxon>
        <taxon>Magnoliopsida</taxon>
        <taxon>Liliopsida</taxon>
        <taxon>Poales</taxon>
        <taxon>Poaceae</taxon>
        <taxon>PACMAD clade</taxon>
        <taxon>Panicoideae</taxon>
        <taxon>Andropogonodae</taxon>
        <taxon>Andropogoneae</taxon>
        <taxon>Tripsacinae</taxon>
        <taxon>Zea</taxon>
    </lineage>
</organism>
<feature type="signal peptide" evidence="1">
    <location>
        <begin position="1"/>
        <end position="16"/>
    </location>
</feature>
<dbReference type="AlphaFoldDB" id="A0A1D6GBC3"/>
<dbReference type="InParanoid" id="A0A1D6GBC3"/>
<evidence type="ECO:0008006" key="3">
    <source>
        <dbReference type="Google" id="ProtNLM"/>
    </source>
</evidence>
<dbReference type="EMBL" id="CM000784">
    <property type="protein sequence ID" value="AQL00386.1"/>
    <property type="molecule type" value="Genomic_DNA"/>
</dbReference>
<dbReference type="EMBL" id="CM000784">
    <property type="protein sequence ID" value="AQL00388.1"/>
    <property type="molecule type" value="Genomic_DNA"/>
</dbReference>
<feature type="chain" id="PRO_5010804378" description="Secreted protein" evidence="1">
    <location>
        <begin position="17"/>
        <end position="92"/>
    </location>
</feature>
<gene>
    <name evidence="2" type="ORF">ZEAMMB73_Zm00001d012713</name>
</gene>
<keyword evidence="1" id="KW-0732">Signal</keyword>
<accession>A0A1D6GBC3</accession>
<proteinExistence type="predicted"/>
<evidence type="ECO:0000313" key="2">
    <source>
        <dbReference type="EMBL" id="AQL00388.1"/>
    </source>
</evidence>
<evidence type="ECO:0000256" key="1">
    <source>
        <dbReference type="SAM" id="SignalP"/>
    </source>
</evidence>
<reference evidence="2" key="1">
    <citation type="submission" date="2015-12" db="EMBL/GenBank/DDBJ databases">
        <title>Update maize B73 reference genome by single molecule sequencing technologies.</title>
        <authorList>
            <consortium name="Maize Genome Sequencing Project"/>
            <person name="Ware D."/>
        </authorList>
    </citation>
    <scope>NUCLEOTIDE SEQUENCE</scope>
    <source>
        <tissue evidence="2">Seedling</tissue>
    </source>
</reference>
<protein>
    <recommendedName>
        <fullName evidence="3">Secreted protein</fullName>
    </recommendedName>
</protein>
<sequence length="92" mass="10709">MILVVLQRTWLPLCRLSLPLQLPLTCRHSLSPTIFYVLSGLTNHGRHASLTIFLKANCRARLSIKREKSYRTRITHHTHQEHTSCLRRTAHT</sequence>